<evidence type="ECO:0000256" key="1">
    <source>
        <dbReference type="SAM" id="Coils"/>
    </source>
</evidence>
<dbReference type="Proteomes" id="UP000022311">
    <property type="component" value="Unassembled WGS sequence"/>
</dbReference>
<evidence type="ECO:0000313" key="4">
    <source>
        <dbReference type="Proteomes" id="UP000022311"/>
    </source>
</evidence>
<proteinExistence type="predicted"/>
<reference evidence="3 4" key="1">
    <citation type="submission" date="2014-01" db="EMBL/GenBank/DDBJ databases">
        <authorList>
            <person name="Durkin A.S."/>
            <person name="McCorrison J."/>
            <person name="Torralba M."/>
            <person name="Gillis M."/>
            <person name="Haft D.H."/>
            <person name="Methe B."/>
            <person name="Sutton G."/>
            <person name="Nelson K.E."/>
        </authorList>
    </citation>
    <scope>NUCLEOTIDE SEQUENCE [LARGE SCALE GENOMIC DNA]</scope>
    <source>
        <strain evidence="3 4">205/92</strain>
    </source>
</reference>
<dbReference type="InterPro" id="IPR009468">
    <property type="entry name" value="DUF1090"/>
</dbReference>
<dbReference type="Pfam" id="PF06476">
    <property type="entry name" value="DUF1090"/>
    <property type="match status" value="1"/>
</dbReference>
<feature type="coiled-coil region" evidence="1">
    <location>
        <begin position="53"/>
        <end position="80"/>
    </location>
</feature>
<evidence type="ECO:0000313" key="3">
    <source>
        <dbReference type="EMBL" id="EUD11737.1"/>
    </source>
</evidence>
<sequence>MFKRNLLLITFSSFSPVFVATAISQPSIGCEAKRQEIQQQIDYASAHNNNKRLWGLQKALSELNENCNDEELRAEREAKVREKSQKVEERQ</sequence>
<keyword evidence="1" id="KW-0175">Coiled coil</keyword>
<protein>
    <submittedName>
        <fullName evidence="3">PF06476 family protein</fullName>
    </submittedName>
</protein>
<name>A0AAV3M820_9GAMM</name>
<gene>
    <name evidence="3" type="ORF">HMPREF1563_0357</name>
</gene>
<feature type="chain" id="PRO_5043920996" evidence="2">
    <location>
        <begin position="20"/>
        <end position="91"/>
    </location>
</feature>
<dbReference type="EMBL" id="JALD01000038">
    <property type="protein sequence ID" value="EUD11737.1"/>
    <property type="molecule type" value="Genomic_DNA"/>
</dbReference>
<feature type="signal peptide" evidence="2">
    <location>
        <begin position="1"/>
        <end position="19"/>
    </location>
</feature>
<comment type="caution">
    <text evidence="3">The sequence shown here is derived from an EMBL/GenBank/DDBJ whole genome shotgun (WGS) entry which is preliminary data.</text>
</comment>
<dbReference type="AlphaFoldDB" id="A0AAV3M820"/>
<keyword evidence="2" id="KW-0732">Signal</keyword>
<organism evidence="3 4">
    <name type="scientific">Providencia alcalifaciens 205/92</name>
    <dbReference type="NCBI Taxonomy" id="1256988"/>
    <lineage>
        <taxon>Bacteria</taxon>
        <taxon>Pseudomonadati</taxon>
        <taxon>Pseudomonadota</taxon>
        <taxon>Gammaproteobacteria</taxon>
        <taxon>Enterobacterales</taxon>
        <taxon>Morganellaceae</taxon>
        <taxon>Providencia</taxon>
    </lineage>
</organism>
<accession>A0AAV3M820</accession>
<dbReference type="RefSeq" id="WP_051459640.1">
    <property type="nucleotide sequence ID" value="NZ_JALD01000038.1"/>
</dbReference>
<evidence type="ECO:0000256" key="2">
    <source>
        <dbReference type="SAM" id="SignalP"/>
    </source>
</evidence>